<dbReference type="Proteomes" id="UP001596067">
    <property type="component" value="Unassembled WGS sequence"/>
</dbReference>
<keyword evidence="3" id="KW-1185">Reference proteome</keyword>
<dbReference type="RefSeq" id="WP_313764870.1">
    <property type="nucleotide sequence ID" value="NZ_BAAAVH010000021.1"/>
</dbReference>
<evidence type="ECO:0000313" key="3">
    <source>
        <dbReference type="Proteomes" id="UP001596067"/>
    </source>
</evidence>
<keyword evidence="1" id="KW-0732">Signal</keyword>
<reference evidence="3" key="1">
    <citation type="journal article" date="2019" name="Int. J. Syst. Evol. Microbiol.">
        <title>The Global Catalogue of Microorganisms (GCM) 10K type strain sequencing project: providing services to taxonomists for standard genome sequencing and annotation.</title>
        <authorList>
            <consortium name="The Broad Institute Genomics Platform"/>
            <consortium name="The Broad Institute Genome Sequencing Center for Infectious Disease"/>
            <person name="Wu L."/>
            <person name="Ma J."/>
        </authorList>
    </citation>
    <scope>NUCLEOTIDE SEQUENCE [LARGE SCALE GENOMIC DNA]</scope>
    <source>
        <strain evidence="3">CGMCC 4.1469</strain>
    </source>
</reference>
<accession>A0ABW1F8K3</accession>
<gene>
    <name evidence="2" type="ORF">ACFP0N_35040</name>
</gene>
<evidence type="ECO:0008006" key="4">
    <source>
        <dbReference type="Google" id="ProtNLM"/>
    </source>
</evidence>
<evidence type="ECO:0000256" key="1">
    <source>
        <dbReference type="SAM" id="SignalP"/>
    </source>
</evidence>
<sequence>MTENAVQQKSVRRNRLAAAACFAAALITVSVVGTQSATADGAAHNAAGRTPVAAQPVTAAQPAAAAPRVGSAGLVQSEDFQQGLNPVGATVALTGRQALSACSGEETMRDLTKDKATAYASVNWSLDTHGMLTESAASAPTKAAADTWEKQLVGLVEGCQDEPAGHWHYGAAHTLTVAGGTARWYPAYNGDGAVSGGVAVLRSGTRVAVVELTGQPTSAPTYVEGIATAALKRLSS</sequence>
<proteinExistence type="predicted"/>
<organism evidence="2 3">
    <name type="scientific">Kitasatospora aburaviensis</name>
    <dbReference type="NCBI Taxonomy" id="67265"/>
    <lineage>
        <taxon>Bacteria</taxon>
        <taxon>Bacillati</taxon>
        <taxon>Actinomycetota</taxon>
        <taxon>Actinomycetes</taxon>
        <taxon>Kitasatosporales</taxon>
        <taxon>Streptomycetaceae</taxon>
        <taxon>Kitasatospora</taxon>
    </lineage>
</organism>
<dbReference type="EMBL" id="JBHSOD010000074">
    <property type="protein sequence ID" value="MFC5890185.1"/>
    <property type="molecule type" value="Genomic_DNA"/>
</dbReference>
<comment type="caution">
    <text evidence="2">The sequence shown here is derived from an EMBL/GenBank/DDBJ whole genome shotgun (WGS) entry which is preliminary data.</text>
</comment>
<evidence type="ECO:0000313" key="2">
    <source>
        <dbReference type="EMBL" id="MFC5890185.1"/>
    </source>
</evidence>
<feature type="signal peptide" evidence="1">
    <location>
        <begin position="1"/>
        <end position="39"/>
    </location>
</feature>
<feature type="chain" id="PRO_5045535639" description="PknH-like extracellular domain-containing protein" evidence="1">
    <location>
        <begin position="40"/>
        <end position="236"/>
    </location>
</feature>
<protein>
    <recommendedName>
        <fullName evidence="4">PknH-like extracellular domain-containing protein</fullName>
    </recommendedName>
</protein>
<name>A0ABW1F8K3_9ACTN</name>